<keyword evidence="1" id="KW-0723">Serine/threonine-protein kinase</keyword>
<evidence type="ECO:0000256" key="1">
    <source>
        <dbReference type="ARBA" id="ARBA00022527"/>
    </source>
</evidence>
<dbReference type="EMBL" id="JBHVZQ010000088">
    <property type="protein sequence ID" value="MFF1279035.1"/>
    <property type="molecule type" value="Genomic_DNA"/>
</dbReference>
<protein>
    <submittedName>
        <fullName evidence="4">ATP-binding protein</fullName>
    </submittedName>
</protein>
<feature type="region of interest" description="Disordered" evidence="2">
    <location>
        <begin position="126"/>
        <end position="147"/>
    </location>
</feature>
<dbReference type="InterPro" id="IPR036890">
    <property type="entry name" value="HATPase_C_sf"/>
</dbReference>
<keyword evidence="4" id="KW-0547">Nucleotide-binding</keyword>
<keyword evidence="1" id="KW-0808">Transferase</keyword>
<keyword evidence="4" id="KW-0067">ATP-binding</keyword>
<evidence type="ECO:0000313" key="4">
    <source>
        <dbReference type="EMBL" id="MFF1279035.1"/>
    </source>
</evidence>
<dbReference type="SUPFAM" id="SSF55874">
    <property type="entry name" value="ATPase domain of HSP90 chaperone/DNA topoisomerase II/histidine kinase"/>
    <property type="match status" value="1"/>
</dbReference>
<dbReference type="Proteomes" id="UP001601627">
    <property type="component" value="Unassembled WGS sequence"/>
</dbReference>
<keyword evidence="5" id="KW-1185">Reference proteome</keyword>
<feature type="region of interest" description="Disordered" evidence="2">
    <location>
        <begin position="1"/>
        <end position="60"/>
    </location>
</feature>
<dbReference type="RefSeq" id="WP_388242021.1">
    <property type="nucleotide sequence ID" value="NZ_JBHVZQ010000088.1"/>
</dbReference>
<comment type="caution">
    <text evidence="4">The sequence shown here is derived from an EMBL/GenBank/DDBJ whole genome shotgun (WGS) entry which is preliminary data.</text>
</comment>
<evidence type="ECO:0000259" key="3">
    <source>
        <dbReference type="Pfam" id="PF13581"/>
    </source>
</evidence>
<dbReference type="InterPro" id="IPR050267">
    <property type="entry name" value="Anti-sigma-factor_SerPK"/>
</dbReference>
<organism evidence="4 5">
    <name type="scientific">Streptomyces marokkonensis</name>
    <dbReference type="NCBI Taxonomy" id="324855"/>
    <lineage>
        <taxon>Bacteria</taxon>
        <taxon>Bacillati</taxon>
        <taxon>Actinomycetota</taxon>
        <taxon>Actinomycetes</taxon>
        <taxon>Kitasatosporales</taxon>
        <taxon>Streptomycetaceae</taxon>
        <taxon>Streptomyces</taxon>
    </lineage>
</organism>
<evidence type="ECO:0000313" key="5">
    <source>
        <dbReference type="Proteomes" id="UP001601627"/>
    </source>
</evidence>
<evidence type="ECO:0000256" key="2">
    <source>
        <dbReference type="SAM" id="MobiDB-lite"/>
    </source>
</evidence>
<dbReference type="PANTHER" id="PTHR35526:SF3">
    <property type="entry name" value="ANTI-SIGMA-F FACTOR RSBW"/>
    <property type="match status" value="1"/>
</dbReference>
<feature type="compositionally biased region" description="Basic and acidic residues" evidence="2">
    <location>
        <begin position="15"/>
        <end position="25"/>
    </location>
</feature>
<sequence length="182" mass="19297">MSPADATAPQRNLPAHRDPSPKKGYGEVSATGSTGDPAPHCRVTEGDTGIKVSSPLPYTEQAPSLARRHIRTALRGHTDALLLDDTLLVVTELVTNAVRHALPPILLEVQYAKGSPGTVHVEVADAGPAPRPQCPTEPTSPRENGRGTKIITALSTSHGARFRGETAIRWATLPAMTQPPQM</sequence>
<dbReference type="CDD" id="cd16936">
    <property type="entry name" value="HATPase_RsbW-like"/>
    <property type="match status" value="1"/>
</dbReference>
<dbReference type="InterPro" id="IPR003594">
    <property type="entry name" value="HATPase_dom"/>
</dbReference>
<accession>A0ABW6QII1</accession>
<gene>
    <name evidence="4" type="ORF">ACFVZC_37670</name>
</gene>
<reference evidence="4 5" key="1">
    <citation type="submission" date="2024-09" db="EMBL/GenBank/DDBJ databases">
        <title>The Natural Products Discovery Center: Release of the First 8490 Sequenced Strains for Exploring Actinobacteria Biosynthetic Diversity.</title>
        <authorList>
            <person name="Kalkreuter E."/>
            <person name="Kautsar S.A."/>
            <person name="Yang D."/>
            <person name="Bader C.D."/>
            <person name="Teijaro C.N."/>
            <person name="Fluegel L."/>
            <person name="Davis C.M."/>
            <person name="Simpson J.R."/>
            <person name="Lauterbach L."/>
            <person name="Steele A.D."/>
            <person name="Gui C."/>
            <person name="Meng S."/>
            <person name="Li G."/>
            <person name="Viehrig K."/>
            <person name="Ye F."/>
            <person name="Su P."/>
            <person name="Kiefer A.F."/>
            <person name="Nichols A."/>
            <person name="Cepeda A.J."/>
            <person name="Yan W."/>
            <person name="Fan B."/>
            <person name="Jiang Y."/>
            <person name="Adhikari A."/>
            <person name="Zheng C.-J."/>
            <person name="Schuster L."/>
            <person name="Cowan T.M."/>
            <person name="Smanski M.J."/>
            <person name="Chevrette M.G."/>
            <person name="De Carvalho L.P.S."/>
            <person name="Shen B."/>
        </authorList>
    </citation>
    <scope>NUCLEOTIDE SEQUENCE [LARGE SCALE GENOMIC DNA]</scope>
    <source>
        <strain evidence="4 5">NPDC058328</strain>
    </source>
</reference>
<proteinExistence type="predicted"/>
<dbReference type="GO" id="GO:0005524">
    <property type="term" value="F:ATP binding"/>
    <property type="evidence" value="ECO:0007669"/>
    <property type="project" value="UniProtKB-KW"/>
</dbReference>
<name>A0ABW6QII1_9ACTN</name>
<keyword evidence="1" id="KW-0418">Kinase</keyword>
<dbReference type="Pfam" id="PF13581">
    <property type="entry name" value="HATPase_c_2"/>
    <property type="match status" value="1"/>
</dbReference>
<feature type="domain" description="Histidine kinase/HSP90-like ATPase" evidence="3">
    <location>
        <begin position="66"/>
        <end position="158"/>
    </location>
</feature>
<dbReference type="PANTHER" id="PTHR35526">
    <property type="entry name" value="ANTI-SIGMA-F FACTOR RSBW-RELATED"/>
    <property type="match status" value="1"/>
</dbReference>
<dbReference type="Gene3D" id="3.30.565.10">
    <property type="entry name" value="Histidine kinase-like ATPase, C-terminal domain"/>
    <property type="match status" value="1"/>
</dbReference>